<keyword evidence="6" id="KW-1185">Reference proteome</keyword>
<dbReference type="EMBL" id="CP003346">
    <property type="protein sequence ID" value="AGA76330.1"/>
    <property type="molecule type" value="Genomic_DNA"/>
</dbReference>
<reference evidence="3" key="2">
    <citation type="submission" date="2012-02" db="EMBL/GenBank/DDBJ databases">
        <title>The complete genome of Echinicola vietnamensis DSM 17526.</title>
        <authorList>
            <consortium name="US DOE Joint Genome Institute (JGI-PGF)"/>
            <person name="Lucas S."/>
            <person name="Copeland A."/>
            <person name="Lapidus A."/>
            <person name="Glavina del Rio T."/>
            <person name="Dalin E."/>
            <person name="Tice H."/>
            <person name="Bruce D."/>
            <person name="Goodwin L."/>
            <person name="Pitluck S."/>
            <person name="Peters L."/>
            <person name="Ovchinnikova G."/>
            <person name="Teshima H."/>
            <person name="Kyrpides N."/>
            <person name="Mavromatis K."/>
            <person name="Ivanova N."/>
            <person name="Brettin T."/>
            <person name="Detter J.C."/>
            <person name="Han C."/>
            <person name="Larimer F."/>
            <person name="Land M."/>
            <person name="Hauser L."/>
            <person name="Markowitz V."/>
            <person name="Cheng J.-F."/>
            <person name="Hugenholtz P."/>
            <person name="Woyke T."/>
            <person name="Wu D."/>
            <person name="Brambilla E."/>
            <person name="Klenk H.-P."/>
            <person name="Eisen J.A."/>
        </authorList>
    </citation>
    <scope>NUCLEOTIDE SEQUENCE</scope>
    <source>
        <strain evidence="3">DSM 17526</strain>
    </source>
</reference>
<dbReference type="eggNOG" id="COG0582">
    <property type="taxonomic scope" value="Bacteria"/>
</dbReference>
<dbReference type="PANTHER" id="PTHR30349:SF64">
    <property type="entry name" value="PROPHAGE INTEGRASE INTD-RELATED"/>
    <property type="match status" value="1"/>
</dbReference>
<evidence type="ECO:0000313" key="5">
    <source>
        <dbReference type="EMBL" id="AGA80534.1"/>
    </source>
</evidence>
<dbReference type="InterPro" id="IPR050090">
    <property type="entry name" value="Tyrosine_recombinase_XerCD"/>
</dbReference>
<dbReference type="GO" id="GO:0006310">
    <property type="term" value="P:DNA recombination"/>
    <property type="evidence" value="ECO:0007669"/>
    <property type="project" value="UniProtKB-KW"/>
</dbReference>
<dbReference type="EMBL" id="CP003346">
    <property type="protein sequence ID" value="AGA78794.1"/>
    <property type="molecule type" value="Genomic_DNA"/>
</dbReference>
<dbReference type="EMBL" id="CP003346">
    <property type="protein sequence ID" value="AGA80534.1"/>
    <property type="molecule type" value="Genomic_DNA"/>
</dbReference>
<evidence type="ECO:0000313" key="3">
    <source>
        <dbReference type="EMBL" id="AGA76330.1"/>
    </source>
</evidence>
<dbReference type="PANTHER" id="PTHR30349">
    <property type="entry name" value="PHAGE INTEGRASE-RELATED"/>
    <property type="match status" value="1"/>
</dbReference>
<dbReference type="HOGENOM" id="CLU_027562_10_1_10"/>
<evidence type="ECO:0000256" key="1">
    <source>
        <dbReference type="ARBA" id="ARBA00023172"/>
    </source>
</evidence>
<dbReference type="Gene3D" id="1.10.443.10">
    <property type="entry name" value="Intergrase catalytic core"/>
    <property type="match status" value="1"/>
</dbReference>
<feature type="domain" description="Tyr recombinase" evidence="2">
    <location>
        <begin position="105"/>
        <end position="308"/>
    </location>
</feature>
<proteinExistence type="predicted"/>
<name>L0FUH3_ECHVK</name>
<protein>
    <submittedName>
        <fullName evidence="3">Site-specific recombinase XerD</fullName>
    </submittedName>
</protein>
<dbReference type="Pfam" id="PF00589">
    <property type="entry name" value="Phage_integrase"/>
    <property type="match status" value="1"/>
</dbReference>
<reference evidence="6" key="1">
    <citation type="submission" date="2012-02" db="EMBL/GenBank/DDBJ databases">
        <title>The complete genome of Echinicola vietnamensis DSM 17526.</title>
        <authorList>
            <person name="Lucas S."/>
            <person name="Copeland A."/>
            <person name="Lapidus A."/>
            <person name="Glavina del Rio T."/>
            <person name="Dalin E."/>
            <person name="Tice H."/>
            <person name="Bruce D."/>
            <person name="Goodwin L."/>
            <person name="Pitluck S."/>
            <person name="Peters L."/>
            <person name="Ovchinnikova G."/>
            <person name="Teshima H."/>
            <person name="Kyrpides N."/>
            <person name="Mavromatis K."/>
            <person name="Ivanova N."/>
            <person name="Brettin T."/>
            <person name="Detter J.C."/>
            <person name="Han C."/>
            <person name="Larimer F."/>
            <person name="Land M."/>
            <person name="Hauser L."/>
            <person name="Markowitz V."/>
            <person name="Cheng J.-F."/>
            <person name="Hugenholtz P."/>
            <person name="Woyke T."/>
            <person name="Wu D."/>
            <person name="Brambilla E."/>
            <person name="Klenk H.-P."/>
            <person name="Eisen J.A."/>
        </authorList>
    </citation>
    <scope>NUCLEOTIDE SEQUENCE [LARGE SCALE GENOMIC DNA]</scope>
    <source>
        <strain evidence="6">DSM 17526 / LMG 23754 / KMM 6221</strain>
    </source>
</reference>
<dbReference type="InterPro" id="IPR013762">
    <property type="entry name" value="Integrase-like_cat_sf"/>
</dbReference>
<dbReference type="InterPro" id="IPR002104">
    <property type="entry name" value="Integrase_catalytic"/>
</dbReference>
<dbReference type="SUPFAM" id="SSF56349">
    <property type="entry name" value="DNA breaking-rejoining enzymes"/>
    <property type="match status" value="1"/>
</dbReference>
<dbReference type="RefSeq" id="WP_015263898.1">
    <property type="nucleotide sequence ID" value="NC_019904.1"/>
</dbReference>
<dbReference type="KEGG" id="evi:Echvi_2548"/>
<dbReference type="STRING" id="926556.Echvi_0027"/>
<dbReference type="KEGG" id="evi:Echvi_4349"/>
<dbReference type="AlphaFoldDB" id="L0FUH3"/>
<evidence type="ECO:0000313" key="6">
    <source>
        <dbReference type="Proteomes" id="UP000010796"/>
    </source>
</evidence>
<gene>
    <name evidence="3" type="ordered locus">Echvi_0027</name>
    <name evidence="4" type="ordered locus">Echvi_2548</name>
    <name evidence="5" type="ordered locus">Echvi_4349</name>
</gene>
<accession>L0FUH3</accession>
<dbReference type="GO" id="GO:0003677">
    <property type="term" value="F:DNA binding"/>
    <property type="evidence" value="ECO:0007669"/>
    <property type="project" value="InterPro"/>
</dbReference>
<evidence type="ECO:0000259" key="2">
    <source>
        <dbReference type="PROSITE" id="PS51898"/>
    </source>
</evidence>
<dbReference type="PATRIC" id="fig|926556.3.peg.26"/>
<dbReference type="PROSITE" id="PS51898">
    <property type="entry name" value="TYR_RECOMBINASE"/>
    <property type="match status" value="1"/>
</dbReference>
<sequence>MDKCYHSVYGLHIKQFIQTKRKLGFKYVTETFALSKIDDLATQTRQTSQGITKAFADMWAEKRPNESRGYHYHRMLMLVQLSSYINDIGIESYIPKLPRFPENTFIPYVYSRDEIAMLFKACDELRMQIAHRESCLFCMPVLLRLLYATGIRIGEALDLKDEDVNLEDGYIRIQDSKNKKQRAIPISASLNLVCKEYLSYRAWLPYKNSTTGFFFVNVSGNKCGQGFRKWFRKCLEHANIPYLGEKHGPRIHDLRHTFAVNSLAGMAEAGIDLYASLPILSNYLGHQSIGATDHYVRLTASMFPDLIRDMDKTCIDVFPKFRNYGAD</sequence>
<dbReference type="KEGG" id="evi:Echvi_0027"/>
<dbReference type="GO" id="GO:0015074">
    <property type="term" value="P:DNA integration"/>
    <property type="evidence" value="ECO:0007669"/>
    <property type="project" value="InterPro"/>
</dbReference>
<organism evidence="3 6">
    <name type="scientific">Echinicola vietnamensis (strain DSM 17526 / LMG 23754 / KMM 6221)</name>
    <dbReference type="NCBI Taxonomy" id="926556"/>
    <lineage>
        <taxon>Bacteria</taxon>
        <taxon>Pseudomonadati</taxon>
        <taxon>Bacteroidota</taxon>
        <taxon>Cytophagia</taxon>
        <taxon>Cytophagales</taxon>
        <taxon>Cyclobacteriaceae</taxon>
        <taxon>Echinicola</taxon>
    </lineage>
</organism>
<dbReference type="InterPro" id="IPR011010">
    <property type="entry name" value="DNA_brk_join_enz"/>
</dbReference>
<evidence type="ECO:0000313" key="4">
    <source>
        <dbReference type="EMBL" id="AGA78794.1"/>
    </source>
</evidence>
<keyword evidence="1" id="KW-0233">DNA recombination</keyword>
<dbReference type="Proteomes" id="UP000010796">
    <property type="component" value="Chromosome"/>
</dbReference>